<feature type="binding site" evidence="4">
    <location>
        <position position="57"/>
    </location>
    <ligand>
        <name>substrate</name>
    </ligand>
</feature>
<feature type="binding site" evidence="4">
    <location>
        <position position="89"/>
    </location>
    <ligand>
        <name>substrate</name>
    </ligand>
</feature>
<proteinExistence type="predicted"/>
<feature type="binding site" evidence="4">
    <location>
        <begin position="7"/>
        <end position="14"/>
    </location>
    <ligand>
        <name>substrate</name>
    </ligand>
</feature>
<dbReference type="SUPFAM" id="SSF53254">
    <property type="entry name" value="Phosphoglycerate mutase-like"/>
    <property type="match status" value="1"/>
</dbReference>
<sequence length="201" mass="21792">MRLILLRHGETIWNTQKRLQGHDDSPLSERGVAQARAIAATLRRLAPPRAVVSDLGRTRQTARLVGFESAVSEPRLRELDMGKWTGCAKDELMASRPGDYAAWRAGHLTPAGGESWAEFTTRIRNGLLDWVGRGEGDLLAIVHSGVVRAACNVFLGLLPGQILPVTPGTLTIFDFANGDATMPRLEAYNVGPSTPDIDVAD</sequence>
<evidence type="ECO:0000256" key="4">
    <source>
        <dbReference type="PIRSR" id="PIRSR613078-2"/>
    </source>
</evidence>
<evidence type="ECO:0000256" key="3">
    <source>
        <dbReference type="PIRSR" id="PIRSR613078-1"/>
    </source>
</evidence>
<dbReference type="EMBL" id="CP102774">
    <property type="protein sequence ID" value="UZF87142.1"/>
    <property type="molecule type" value="Genomic_DNA"/>
</dbReference>
<dbReference type="PROSITE" id="PS00175">
    <property type="entry name" value="PG_MUTASE"/>
    <property type="match status" value="1"/>
</dbReference>
<dbReference type="InterPro" id="IPR029033">
    <property type="entry name" value="His_PPase_superfam"/>
</dbReference>
<evidence type="ECO:0000256" key="2">
    <source>
        <dbReference type="ARBA" id="ARBA00023235"/>
    </source>
</evidence>
<dbReference type="PANTHER" id="PTHR48100:SF1">
    <property type="entry name" value="HISTIDINE PHOSPHATASE FAMILY PROTEIN-RELATED"/>
    <property type="match status" value="1"/>
</dbReference>
<feature type="active site" description="Tele-phosphohistidine intermediate" evidence="3">
    <location>
        <position position="8"/>
    </location>
</feature>
<accession>A0A9E7ZVJ5</accession>
<keyword evidence="2" id="KW-0413">Isomerase</keyword>
<dbReference type="AlphaFoldDB" id="A0A9E7ZVJ5"/>
<dbReference type="InterPro" id="IPR001345">
    <property type="entry name" value="PG/BPGM_mutase_AS"/>
</dbReference>
<dbReference type="InterPro" id="IPR050275">
    <property type="entry name" value="PGM_Phosphatase"/>
</dbReference>
<organism evidence="5">
    <name type="scientific">Bosea sp. NBC_00436</name>
    <dbReference type="NCBI Taxonomy" id="2969620"/>
    <lineage>
        <taxon>Bacteria</taxon>
        <taxon>Pseudomonadati</taxon>
        <taxon>Pseudomonadota</taxon>
        <taxon>Alphaproteobacteria</taxon>
        <taxon>Hyphomicrobiales</taxon>
        <taxon>Boseaceae</taxon>
        <taxon>Bosea</taxon>
    </lineage>
</organism>
<dbReference type="SMART" id="SM00855">
    <property type="entry name" value="PGAM"/>
    <property type="match status" value="1"/>
</dbReference>
<dbReference type="Gene3D" id="3.40.50.1240">
    <property type="entry name" value="Phosphoglycerate mutase-like"/>
    <property type="match status" value="1"/>
</dbReference>
<name>A0A9E7ZVJ5_9HYPH</name>
<dbReference type="Pfam" id="PF00300">
    <property type="entry name" value="His_Phos_1"/>
    <property type="match status" value="1"/>
</dbReference>
<evidence type="ECO:0000313" key="5">
    <source>
        <dbReference type="EMBL" id="UZF87142.1"/>
    </source>
</evidence>
<dbReference type="InterPro" id="IPR013078">
    <property type="entry name" value="His_Pase_superF_clade-1"/>
</dbReference>
<dbReference type="GO" id="GO:0016791">
    <property type="term" value="F:phosphatase activity"/>
    <property type="evidence" value="ECO:0007669"/>
    <property type="project" value="TreeGrafter"/>
</dbReference>
<keyword evidence="1" id="KW-0324">Glycolysis</keyword>
<gene>
    <name evidence="5" type="ORF">NWE54_25910</name>
</gene>
<evidence type="ECO:0000256" key="1">
    <source>
        <dbReference type="ARBA" id="ARBA00023152"/>
    </source>
</evidence>
<reference evidence="5" key="1">
    <citation type="submission" date="2022-08" db="EMBL/GenBank/DDBJ databases">
        <title>Complete Genome Sequences of 2 Bosea sp. soil isolates.</title>
        <authorList>
            <person name="Alvarez Arevalo M."/>
            <person name="Sterndorff E.B."/>
            <person name="Faurdal D."/>
            <person name="Joergensen T.S."/>
            <person name="Weber T."/>
        </authorList>
    </citation>
    <scope>NUCLEOTIDE SEQUENCE</scope>
    <source>
        <strain evidence="5">NBC_00436</strain>
    </source>
</reference>
<dbReference type="GO" id="GO:0005737">
    <property type="term" value="C:cytoplasm"/>
    <property type="evidence" value="ECO:0007669"/>
    <property type="project" value="TreeGrafter"/>
</dbReference>
<feature type="active site" description="Proton donor/acceptor" evidence="3">
    <location>
        <position position="78"/>
    </location>
</feature>
<dbReference type="CDD" id="cd07067">
    <property type="entry name" value="HP_PGM_like"/>
    <property type="match status" value="1"/>
</dbReference>
<protein>
    <submittedName>
        <fullName evidence="5">Histidine phosphatase family protein</fullName>
    </submittedName>
</protein>
<dbReference type="PANTHER" id="PTHR48100">
    <property type="entry name" value="BROAD-SPECIFICITY PHOSPHATASE YOR283W-RELATED"/>
    <property type="match status" value="1"/>
</dbReference>